<dbReference type="RefSeq" id="WP_065408904.1">
    <property type="nucleotide sequence ID" value="NZ_MAYT01000001.1"/>
</dbReference>
<evidence type="ECO:0008006" key="6">
    <source>
        <dbReference type="Google" id="ProtNLM"/>
    </source>
</evidence>
<keyword evidence="2" id="KW-0178">Competence</keyword>
<comment type="subcellular location">
    <subcellularLocation>
        <location evidence="1">Cell surface</location>
    </subcellularLocation>
</comment>
<name>A0A1B9B8J9_9BACI</name>
<dbReference type="EMBL" id="MAYT01000001">
    <property type="protein sequence ID" value="OCA92393.1"/>
    <property type="molecule type" value="Genomic_DNA"/>
</dbReference>
<keyword evidence="3" id="KW-1133">Transmembrane helix</keyword>
<proteinExistence type="predicted"/>
<dbReference type="InterPro" id="IPR012902">
    <property type="entry name" value="N_methyl_site"/>
</dbReference>
<organism evidence="4 5">
    <name type="scientific">Pseudobacillus wudalianchiensis</name>
    <dbReference type="NCBI Taxonomy" id="1743143"/>
    <lineage>
        <taxon>Bacteria</taxon>
        <taxon>Bacillati</taxon>
        <taxon>Bacillota</taxon>
        <taxon>Bacilli</taxon>
        <taxon>Bacillales</taxon>
        <taxon>Bacillaceae</taxon>
        <taxon>Pseudobacillus</taxon>
    </lineage>
</organism>
<evidence type="ECO:0000256" key="3">
    <source>
        <dbReference type="SAM" id="Phobius"/>
    </source>
</evidence>
<dbReference type="Pfam" id="PF07963">
    <property type="entry name" value="N_methyl"/>
    <property type="match status" value="1"/>
</dbReference>
<keyword evidence="3" id="KW-0812">Transmembrane</keyword>
<gene>
    <name evidence="4" type="ORF">A8F95_01365</name>
</gene>
<comment type="caution">
    <text evidence="4">The sequence shown here is derived from an EMBL/GenBank/DDBJ whole genome shotgun (WGS) entry which is preliminary data.</text>
</comment>
<dbReference type="AlphaFoldDB" id="A0A1B9B8J9"/>
<dbReference type="GO" id="GO:0009986">
    <property type="term" value="C:cell surface"/>
    <property type="evidence" value="ECO:0007669"/>
    <property type="project" value="UniProtKB-SubCell"/>
</dbReference>
<keyword evidence="5" id="KW-1185">Reference proteome</keyword>
<dbReference type="NCBIfam" id="TIGR02532">
    <property type="entry name" value="IV_pilin_GFxxxE"/>
    <property type="match status" value="1"/>
</dbReference>
<evidence type="ECO:0000256" key="1">
    <source>
        <dbReference type="ARBA" id="ARBA00004241"/>
    </source>
</evidence>
<evidence type="ECO:0000313" key="4">
    <source>
        <dbReference type="EMBL" id="OCA92393.1"/>
    </source>
</evidence>
<feature type="transmembrane region" description="Helical" evidence="3">
    <location>
        <begin position="16"/>
        <end position="38"/>
    </location>
</feature>
<dbReference type="GO" id="GO:0030420">
    <property type="term" value="P:establishment of competence for transformation"/>
    <property type="evidence" value="ECO:0007669"/>
    <property type="project" value="UniProtKB-KW"/>
</dbReference>
<evidence type="ECO:0000256" key="2">
    <source>
        <dbReference type="ARBA" id="ARBA00023287"/>
    </source>
</evidence>
<dbReference type="PROSITE" id="PS00409">
    <property type="entry name" value="PROKAR_NTER_METHYL"/>
    <property type="match status" value="1"/>
</dbReference>
<accession>A0A1B9B8J9</accession>
<protein>
    <recommendedName>
        <fullName evidence="6">Prepilin-type N-terminal cleavage/methylation domain-containing protein</fullName>
    </recommendedName>
</protein>
<keyword evidence="3" id="KW-0472">Membrane</keyword>
<sequence>MNLSKLVCRSQKGVTLLELLLAMTILSIVLLTFTHFFYQAGTYNLSNQNKTIALNVARNAMMFLEKENFIEIRNSFYTDATPVTATEDQFGLYLCKDSGDQTEGYTLNPLSESKMEEPPPLPTGCRPVTINGGDYYVTVSSEKTAEEENNDTFYNYYIPVKVKVSWYQNEKKKETELEGTIKSEDLR</sequence>
<evidence type="ECO:0000313" key="5">
    <source>
        <dbReference type="Proteomes" id="UP000092578"/>
    </source>
</evidence>
<reference evidence="5" key="1">
    <citation type="submission" date="2016-05" db="EMBL/GenBank/DDBJ databases">
        <authorList>
            <person name="Liu B."/>
            <person name="Wang J."/>
            <person name="Zhu Y."/>
            <person name="Liu G."/>
            <person name="Chen Q."/>
            <person name="Chen Z."/>
            <person name="Lan J."/>
            <person name="Che J."/>
            <person name="Ge C."/>
            <person name="Shi H."/>
            <person name="Pan Z."/>
            <person name="Liu X."/>
        </authorList>
    </citation>
    <scope>NUCLEOTIDE SEQUENCE [LARGE SCALE GENOMIC DNA]</scope>
    <source>
        <strain evidence="5">FJAT-27215</strain>
    </source>
</reference>
<dbReference type="Proteomes" id="UP000092578">
    <property type="component" value="Unassembled WGS sequence"/>
</dbReference>